<evidence type="ECO:0000256" key="3">
    <source>
        <dbReference type="ARBA" id="ARBA00022643"/>
    </source>
</evidence>
<name>A0A6L7G9F6_9RHOB</name>
<dbReference type="SUPFAM" id="SSF52218">
    <property type="entry name" value="Flavoproteins"/>
    <property type="match status" value="1"/>
</dbReference>
<keyword evidence="7" id="KW-1185">Reference proteome</keyword>
<sequence length="192" mass="20896">MMKITIVVGNPKPASRTGKLAQKLVERMFGGADPDLQVIDLVEHVDQLFVWPSERMAALNARVAESDLAVFASPTYKASYTGLLKSFLDRYPMNGLNRVPSLAFMTGGGLAHSLAPTTTLVPLLHELGAVVPYRGLYFNTERMDAADEILDDFAREVLLALGRCMPVIQATAPQIQAAADAEKMVQQEKAHA</sequence>
<comment type="caution">
    <text evidence="6">The sequence shown here is derived from an EMBL/GenBank/DDBJ whole genome shotgun (WGS) entry which is preliminary data.</text>
</comment>
<dbReference type="PANTHER" id="PTHR43408:SF2">
    <property type="entry name" value="FMN REDUCTASE (NADPH)"/>
    <property type="match status" value="1"/>
</dbReference>
<dbReference type="PANTHER" id="PTHR43408">
    <property type="entry name" value="FMN REDUCTASE (NADPH)"/>
    <property type="match status" value="1"/>
</dbReference>
<gene>
    <name evidence="6" type="ORF">GR170_22930</name>
</gene>
<organism evidence="6 7">
    <name type="scientific">Pseudooceanicola albus</name>
    <dbReference type="NCBI Taxonomy" id="2692189"/>
    <lineage>
        <taxon>Bacteria</taxon>
        <taxon>Pseudomonadati</taxon>
        <taxon>Pseudomonadota</taxon>
        <taxon>Alphaproteobacteria</taxon>
        <taxon>Rhodobacterales</taxon>
        <taxon>Paracoccaceae</taxon>
        <taxon>Pseudooceanicola</taxon>
    </lineage>
</organism>
<accession>A0A6L7G9F6</accession>
<dbReference type="Pfam" id="PF03358">
    <property type="entry name" value="FMN_red"/>
    <property type="match status" value="1"/>
</dbReference>
<dbReference type="InterPro" id="IPR029039">
    <property type="entry name" value="Flavoprotein-like_sf"/>
</dbReference>
<dbReference type="EMBL" id="WUMU01000034">
    <property type="protein sequence ID" value="MXN20695.1"/>
    <property type="molecule type" value="Genomic_DNA"/>
</dbReference>
<evidence type="ECO:0000256" key="4">
    <source>
        <dbReference type="ARBA" id="ARBA00023002"/>
    </source>
</evidence>
<evidence type="ECO:0000259" key="5">
    <source>
        <dbReference type="Pfam" id="PF03358"/>
    </source>
</evidence>
<dbReference type="Proteomes" id="UP000477911">
    <property type="component" value="Unassembled WGS sequence"/>
</dbReference>
<evidence type="ECO:0000256" key="2">
    <source>
        <dbReference type="ARBA" id="ARBA00022630"/>
    </source>
</evidence>
<evidence type="ECO:0000313" key="6">
    <source>
        <dbReference type="EMBL" id="MXN20695.1"/>
    </source>
</evidence>
<comment type="similarity">
    <text evidence="1">Belongs to the SsuE family.</text>
</comment>
<keyword evidence="4" id="KW-0560">Oxidoreductase</keyword>
<keyword evidence="2" id="KW-0285">Flavoprotein</keyword>
<dbReference type="InterPro" id="IPR005025">
    <property type="entry name" value="FMN_Rdtase-like_dom"/>
</dbReference>
<dbReference type="InterPro" id="IPR051814">
    <property type="entry name" value="NAD(P)H-dep_FMN_reductase"/>
</dbReference>
<dbReference type="Gene3D" id="3.40.50.360">
    <property type="match status" value="1"/>
</dbReference>
<protein>
    <submittedName>
        <fullName evidence="6">NADPH-dependent oxidoreductase</fullName>
    </submittedName>
</protein>
<proteinExistence type="inferred from homology"/>
<dbReference type="GO" id="GO:0016491">
    <property type="term" value="F:oxidoreductase activity"/>
    <property type="evidence" value="ECO:0007669"/>
    <property type="project" value="UniProtKB-KW"/>
</dbReference>
<keyword evidence="3" id="KW-0288">FMN</keyword>
<dbReference type="AlphaFoldDB" id="A0A6L7G9F6"/>
<evidence type="ECO:0000313" key="7">
    <source>
        <dbReference type="Proteomes" id="UP000477911"/>
    </source>
</evidence>
<reference evidence="6 7" key="1">
    <citation type="submission" date="2019-12" db="EMBL/GenBank/DDBJ databases">
        <authorList>
            <person name="Li M."/>
        </authorList>
    </citation>
    <scope>NUCLEOTIDE SEQUENCE [LARGE SCALE GENOMIC DNA]</scope>
    <source>
        <strain evidence="6 7">GBMRC 2024</strain>
    </source>
</reference>
<evidence type="ECO:0000256" key="1">
    <source>
        <dbReference type="ARBA" id="ARBA00005990"/>
    </source>
</evidence>
<feature type="domain" description="NADPH-dependent FMN reductase-like" evidence="5">
    <location>
        <begin position="2"/>
        <end position="134"/>
    </location>
</feature>